<protein>
    <submittedName>
        <fullName evidence="1">Integrase</fullName>
    </submittedName>
</protein>
<dbReference type="InterPro" id="IPR011010">
    <property type="entry name" value="DNA_brk_join_enz"/>
</dbReference>
<dbReference type="EMBL" id="CP054929">
    <property type="protein sequence ID" value="QKW52660.1"/>
    <property type="molecule type" value="Genomic_DNA"/>
</dbReference>
<gene>
    <name evidence="1" type="ORF">HUT08_27475</name>
</gene>
<evidence type="ECO:0000313" key="2">
    <source>
        <dbReference type="Proteomes" id="UP000509303"/>
    </source>
</evidence>
<dbReference type="RefSeq" id="WP_176164371.1">
    <property type="nucleotide sequence ID" value="NZ_CP054929.1"/>
</dbReference>
<organism evidence="1 2">
    <name type="scientific">Streptomyces buecherae</name>
    <dbReference type="NCBI Taxonomy" id="2763006"/>
    <lineage>
        <taxon>Bacteria</taxon>
        <taxon>Bacillati</taxon>
        <taxon>Actinomycetota</taxon>
        <taxon>Actinomycetes</taxon>
        <taxon>Kitasatosporales</taxon>
        <taxon>Streptomycetaceae</taxon>
        <taxon>Streptomyces</taxon>
    </lineage>
</organism>
<reference evidence="1 2" key="1">
    <citation type="submission" date="2020-06" db="EMBL/GenBank/DDBJ databases">
        <title>Genome mining for natural products.</title>
        <authorList>
            <person name="Zhang B."/>
            <person name="Shi J."/>
            <person name="Ge H."/>
        </authorList>
    </citation>
    <scope>NUCLEOTIDE SEQUENCE [LARGE SCALE GENOMIC DNA]</scope>
    <source>
        <strain evidence="1 2">NA00687</strain>
    </source>
</reference>
<accession>A0A7H8NDV8</accession>
<dbReference type="GO" id="GO:0003677">
    <property type="term" value="F:DNA binding"/>
    <property type="evidence" value="ECO:0007669"/>
    <property type="project" value="InterPro"/>
</dbReference>
<sequence length="718" mass="79578">MTTAAEVDRFRMPLPGPDTPVVSKARVMALHAHLDTHYSASKWPLAPLIDNPAQSLRVIRWKKCPSSLREEMRLLTWTMINGELRPTFVKQRRTRRSRLGPDTIWRTVEEWLRMARWLDERGVSSLAQCDARVLHEYGLRLRDSGVSRGRVLNLLTCVTRLWAFDQLSARPAGVSRPPWDEFGVDDYLPAEAGSGGENSREPLATETMGPLLIWAMRMVDDFADDILATWHESRRLAERARTAAASAEGKGTLDAYLAPIVRDGALVPANWNQGKLRFARAYVGGVTGASPRQVDNVIKRYGLTAKAAERPGPCPLDLPVTGLIVGAPWRGSLDFNEAGTLFRHLGTAAFIVLSYLTGMRPEEVLGMRSGCCPDPQSDEDGIVGRHLIRSVHYKTATDDNGNYLPGGTERDVPWVAITPVVNAIRVLERMVPPGRLLFDHDAHDLVSGCRPSTRGALRPGGMRQRIEDFVAWANAEVEAQGLRQEVIPPDPHGAIGTARFRRTLAWHIARRPGGLVALAIQYGHMRTALNTEVSGGYGTRSRGGIHDMLALETALATAETAADLHDRFENGEGVSGPSARRALVESATSRRFEGREIKTDFARKYTAARRYLARDGAVLYDNPHALLLCLYKQDRALCQREGAVDDVPTLDRCVPGCGNAVRTDEQAALLRERAERIDKRAALHPKPMGDRLRANAEKLRAFADEHDKTRFTRQENPA</sequence>
<keyword evidence="2" id="KW-1185">Reference proteome</keyword>
<proteinExistence type="predicted"/>
<dbReference type="Proteomes" id="UP000509303">
    <property type="component" value="Chromosome"/>
</dbReference>
<name>A0A7H8NDV8_9ACTN</name>
<dbReference type="SUPFAM" id="SSF56349">
    <property type="entry name" value="DNA breaking-rejoining enzymes"/>
    <property type="match status" value="1"/>
</dbReference>
<dbReference type="AlphaFoldDB" id="A0A7H8NDV8"/>
<evidence type="ECO:0000313" key="1">
    <source>
        <dbReference type="EMBL" id="QKW52660.1"/>
    </source>
</evidence>